<proteinExistence type="predicted"/>
<reference evidence="2 4" key="1">
    <citation type="submission" date="2018-10" db="EMBL/GenBank/DDBJ databases">
        <title>Co-occurring genomic capacity for anaerobic methane metabolism and dissimilatory sulfite reduction discovered in the Korarchaeota.</title>
        <authorList>
            <person name="Mckay L.J."/>
            <person name="Dlakic M."/>
            <person name="Fields M.W."/>
            <person name="Delmont T.O."/>
            <person name="Eren A.M."/>
            <person name="Jay Z.J."/>
            <person name="Klingelsmith K.B."/>
            <person name="Rusch D.B."/>
            <person name="Inskeep W.P."/>
        </authorList>
    </citation>
    <scope>NUCLEOTIDE SEQUENCE [LARGE SCALE GENOMIC DNA]</scope>
    <source>
        <strain evidence="2 4">MDKW</strain>
    </source>
</reference>
<dbReference type="Proteomes" id="UP000316217">
    <property type="component" value="Unassembled WGS sequence"/>
</dbReference>
<sequence length="99" mass="10982">MPRKNPKNEDVFSSWRGNLGRKATGLVYGTPFNKEEKQIVQPGDEIEVLVTSVTRRGEGVGNYMGMKVIVNGAADPGETVRARVLKIKDNRIVANIIRE</sequence>
<dbReference type="SUPFAM" id="SSF50249">
    <property type="entry name" value="Nucleic acid-binding proteins"/>
    <property type="match status" value="1"/>
</dbReference>
<dbReference type="RefSeq" id="WP_125672392.1">
    <property type="nucleotide sequence ID" value="NZ_RCOS01000146.1"/>
</dbReference>
<dbReference type="Gene3D" id="2.40.50.140">
    <property type="entry name" value="Nucleic acid-binding proteins"/>
    <property type="match status" value="1"/>
</dbReference>
<evidence type="ECO:0000313" key="2">
    <source>
        <dbReference type="EMBL" id="RSN72553.1"/>
    </source>
</evidence>
<dbReference type="Proteomes" id="UP000277582">
    <property type="component" value="Unassembled WGS sequence"/>
</dbReference>
<dbReference type="EMBL" id="RCOS01000146">
    <property type="protein sequence ID" value="RSN72553.1"/>
    <property type="molecule type" value="Genomic_DNA"/>
</dbReference>
<dbReference type="AlphaFoldDB" id="A0A3R9QT53"/>
<feature type="domain" description="TRAM" evidence="1">
    <location>
        <begin position="39"/>
        <end position="98"/>
    </location>
</feature>
<dbReference type="PROSITE" id="PS50926">
    <property type="entry name" value="TRAM"/>
    <property type="match status" value="1"/>
</dbReference>
<dbReference type="EMBL" id="RXII01000115">
    <property type="protein sequence ID" value="RZN58661.1"/>
    <property type="molecule type" value="Genomic_DNA"/>
</dbReference>
<gene>
    <name evidence="2" type="ORF">D6D85_13030</name>
    <name evidence="3" type="ORF">EF810_07315</name>
</gene>
<evidence type="ECO:0000313" key="5">
    <source>
        <dbReference type="Proteomes" id="UP000316217"/>
    </source>
</evidence>
<dbReference type="InterPro" id="IPR012340">
    <property type="entry name" value="NA-bd_OB-fold"/>
</dbReference>
<keyword evidence="4" id="KW-1185">Reference proteome</keyword>
<evidence type="ECO:0000313" key="3">
    <source>
        <dbReference type="EMBL" id="RZN58661.1"/>
    </source>
</evidence>
<accession>A0A3R9QT53</accession>
<name>A0A3R9QT53_9CREN</name>
<evidence type="ECO:0000313" key="4">
    <source>
        <dbReference type="Proteomes" id="UP000277582"/>
    </source>
</evidence>
<comment type="caution">
    <text evidence="2">The sequence shown here is derived from an EMBL/GenBank/DDBJ whole genome shotgun (WGS) entry which is preliminary data.</text>
</comment>
<protein>
    <submittedName>
        <fullName evidence="2">TRAM domain-containing protein</fullName>
    </submittedName>
</protein>
<organism evidence="2 4">
    <name type="scientific">Candidatus Methanodesulfokora washburnensis</name>
    <dbReference type="NCBI Taxonomy" id="2478471"/>
    <lineage>
        <taxon>Archaea</taxon>
        <taxon>Thermoproteota</taxon>
        <taxon>Candidatus Korarchaeia</taxon>
        <taxon>Candidatus Korarchaeia incertae sedis</taxon>
        <taxon>Candidatus Methanodesulfokora</taxon>
    </lineage>
</organism>
<reference evidence="3 5" key="2">
    <citation type="journal article" date="2019" name="Nat. Microbiol.">
        <title>Wide diversity of methane and short-chain alkane metabolisms in uncultured archaea.</title>
        <authorList>
            <person name="Borrel G."/>
            <person name="Adam P.S."/>
            <person name="McKay L.J."/>
            <person name="Chen L.X."/>
            <person name="Sierra-Garcia I.N."/>
            <person name="Sieber C.M."/>
            <person name="Letourneur Q."/>
            <person name="Ghozlane A."/>
            <person name="Andersen G.L."/>
            <person name="Li W.J."/>
            <person name="Hallam S.J."/>
            <person name="Muyzer G."/>
            <person name="de Oliveira V.M."/>
            <person name="Inskeep W.P."/>
            <person name="Banfield J.F."/>
            <person name="Gribaldo S."/>
        </authorList>
    </citation>
    <scope>NUCLEOTIDE SEQUENCE [LARGE SCALE GENOMIC DNA]</scope>
    <source>
        <strain evidence="3">NM4</strain>
    </source>
</reference>
<dbReference type="InterPro" id="IPR002792">
    <property type="entry name" value="TRAM_dom"/>
</dbReference>
<dbReference type="OrthoDB" id="380511at2157"/>
<dbReference type="Pfam" id="PF01938">
    <property type="entry name" value="TRAM"/>
    <property type="match status" value="1"/>
</dbReference>
<evidence type="ECO:0000259" key="1">
    <source>
        <dbReference type="PROSITE" id="PS50926"/>
    </source>
</evidence>